<dbReference type="EMBL" id="MU863720">
    <property type="protein sequence ID" value="KAK4096323.1"/>
    <property type="molecule type" value="Genomic_DNA"/>
</dbReference>
<proteinExistence type="predicted"/>
<organism evidence="1 2">
    <name type="scientific">Parathielavia hyrcaniae</name>
    <dbReference type="NCBI Taxonomy" id="113614"/>
    <lineage>
        <taxon>Eukaryota</taxon>
        <taxon>Fungi</taxon>
        <taxon>Dikarya</taxon>
        <taxon>Ascomycota</taxon>
        <taxon>Pezizomycotina</taxon>
        <taxon>Sordariomycetes</taxon>
        <taxon>Sordariomycetidae</taxon>
        <taxon>Sordariales</taxon>
        <taxon>Chaetomiaceae</taxon>
        <taxon>Parathielavia</taxon>
    </lineage>
</organism>
<evidence type="ECO:0000313" key="1">
    <source>
        <dbReference type="EMBL" id="KAK4096323.1"/>
    </source>
</evidence>
<reference evidence="1" key="2">
    <citation type="submission" date="2023-05" db="EMBL/GenBank/DDBJ databases">
        <authorList>
            <consortium name="Lawrence Berkeley National Laboratory"/>
            <person name="Steindorff A."/>
            <person name="Hensen N."/>
            <person name="Bonometti L."/>
            <person name="Westerberg I."/>
            <person name="Brannstrom I.O."/>
            <person name="Guillou S."/>
            <person name="Cros-Aarteil S."/>
            <person name="Calhoun S."/>
            <person name="Haridas S."/>
            <person name="Kuo A."/>
            <person name="Mondo S."/>
            <person name="Pangilinan J."/>
            <person name="Riley R."/>
            <person name="Labutti K."/>
            <person name="Andreopoulos B."/>
            <person name="Lipzen A."/>
            <person name="Chen C."/>
            <person name="Yanf M."/>
            <person name="Daum C."/>
            <person name="Ng V."/>
            <person name="Clum A."/>
            <person name="Ohm R."/>
            <person name="Martin F."/>
            <person name="Silar P."/>
            <person name="Natvig D."/>
            <person name="Lalanne C."/>
            <person name="Gautier V."/>
            <person name="Ament-Velasquez S.L."/>
            <person name="Kruys A."/>
            <person name="Hutchinson M.I."/>
            <person name="Powell A.J."/>
            <person name="Barry K."/>
            <person name="Miller A.N."/>
            <person name="Grigoriev I.V."/>
            <person name="Debuchy R."/>
            <person name="Gladieux P."/>
            <person name="Thoren M.H."/>
            <person name="Johannesson H."/>
        </authorList>
    </citation>
    <scope>NUCLEOTIDE SEQUENCE</scope>
    <source>
        <strain evidence="1">CBS 757.83</strain>
    </source>
</reference>
<name>A0AAN6PRB6_9PEZI</name>
<accession>A0AAN6PRB6</accession>
<evidence type="ECO:0000313" key="2">
    <source>
        <dbReference type="Proteomes" id="UP001305647"/>
    </source>
</evidence>
<protein>
    <submittedName>
        <fullName evidence="1">Uncharacterized protein</fullName>
    </submittedName>
</protein>
<keyword evidence="2" id="KW-1185">Reference proteome</keyword>
<reference evidence="1" key="1">
    <citation type="journal article" date="2023" name="Mol. Phylogenet. Evol.">
        <title>Genome-scale phylogeny and comparative genomics of the fungal order Sordariales.</title>
        <authorList>
            <person name="Hensen N."/>
            <person name="Bonometti L."/>
            <person name="Westerberg I."/>
            <person name="Brannstrom I.O."/>
            <person name="Guillou S."/>
            <person name="Cros-Aarteil S."/>
            <person name="Calhoun S."/>
            <person name="Haridas S."/>
            <person name="Kuo A."/>
            <person name="Mondo S."/>
            <person name="Pangilinan J."/>
            <person name="Riley R."/>
            <person name="LaButti K."/>
            <person name="Andreopoulos B."/>
            <person name="Lipzen A."/>
            <person name="Chen C."/>
            <person name="Yan M."/>
            <person name="Daum C."/>
            <person name="Ng V."/>
            <person name="Clum A."/>
            <person name="Steindorff A."/>
            <person name="Ohm R.A."/>
            <person name="Martin F."/>
            <person name="Silar P."/>
            <person name="Natvig D.O."/>
            <person name="Lalanne C."/>
            <person name="Gautier V."/>
            <person name="Ament-Velasquez S.L."/>
            <person name="Kruys A."/>
            <person name="Hutchinson M.I."/>
            <person name="Powell A.J."/>
            <person name="Barry K."/>
            <person name="Miller A.N."/>
            <person name="Grigoriev I.V."/>
            <person name="Debuchy R."/>
            <person name="Gladieux P."/>
            <person name="Hiltunen Thoren M."/>
            <person name="Johannesson H."/>
        </authorList>
    </citation>
    <scope>NUCLEOTIDE SEQUENCE</scope>
    <source>
        <strain evidence="1">CBS 757.83</strain>
    </source>
</reference>
<sequence>MAGVHRALQMRDRGIRPLGGPSGPGWPADTADRTCIVQYAHVCIAPSDLGVPADLHCSQTAPYPEVRGVLLEVVDGYRLWDITTSQAAPADPKQWPATIQSAADAAHTINKHSPCQIKHLGLPLACNYMPSHHGAGLRPAMPPRQVRRRREA</sequence>
<gene>
    <name evidence="1" type="ORF">N658DRAFT_554778</name>
</gene>
<dbReference type="Proteomes" id="UP001305647">
    <property type="component" value="Unassembled WGS sequence"/>
</dbReference>
<comment type="caution">
    <text evidence="1">The sequence shown here is derived from an EMBL/GenBank/DDBJ whole genome shotgun (WGS) entry which is preliminary data.</text>
</comment>
<dbReference type="AlphaFoldDB" id="A0AAN6PRB6"/>